<name>A0A5C8M606_9GAMM</name>
<reference evidence="2 3" key="1">
    <citation type="submission" date="2019-08" db="EMBL/GenBank/DDBJ databases">
        <title>Draft genome analysis of Rheinheimera tangshanensis isolated from the roots of fresh rice plants (Oryza sativa).</title>
        <authorList>
            <person name="Yu Q."/>
            <person name="Qi Y."/>
            <person name="Zhang H."/>
            <person name="Pu J."/>
        </authorList>
    </citation>
    <scope>NUCLEOTIDE SEQUENCE [LARGE SCALE GENOMIC DNA]</scope>
    <source>
        <strain evidence="2 3">JA3-B52</strain>
    </source>
</reference>
<gene>
    <name evidence="2" type="primary">yaaA</name>
    <name evidence="2" type="ORF">FU839_01360</name>
</gene>
<comment type="caution">
    <text evidence="2">The sequence shown here is derived from an EMBL/GenBank/DDBJ whole genome shotgun (WGS) entry which is preliminary data.</text>
</comment>
<dbReference type="AlphaFoldDB" id="A0A5C8M606"/>
<dbReference type="GO" id="GO:0005829">
    <property type="term" value="C:cytosol"/>
    <property type="evidence" value="ECO:0007669"/>
    <property type="project" value="TreeGrafter"/>
</dbReference>
<evidence type="ECO:0000313" key="3">
    <source>
        <dbReference type="Proteomes" id="UP000321814"/>
    </source>
</evidence>
<sequence length="259" mass="29338">MLMVISPAKDLDYQSPLSVTAFTQPALLDQSVELMPYCRTLTPAQLSSLMHISDKLAGLNAARFAQWSTPFKPDNARQALFAFNGDVYQGLQASSLKQKDLDYAQQHLRILSGLYGVLRPLDLMQPYRLEMGTSLATGRGSNLYQFWGDRISTELNQQLEQLNSAMLLNLASQEYFKAVDKKTLKAKVLNVEFKDFKNGQYKIISFFAKKARGLMARYVIEQQIDQVEGLKQFNSAGYQFSSTESKADKLVFTRMQQQD</sequence>
<dbReference type="NCBIfam" id="NF002542">
    <property type="entry name" value="PRK02101.1-3"/>
    <property type="match status" value="1"/>
</dbReference>
<evidence type="ECO:0000256" key="1">
    <source>
        <dbReference type="HAMAP-Rule" id="MF_00652"/>
    </source>
</evidence>
<dbReference type="PANTHER" id="PTHR30283">
    <property type="entry name" value="PEROXIDE STRESS RESPONSE PROTEIN YAAA"/>
    <property type="match status" value="1"/>
</dbReference>
<dbReference type="OrthoDB" id="9777133at2"/>
<dbReference type="PANTHER" id="PTHR30283:SF4">
    <property type="entry name" value="PEROXIDE STRESS RESISTANCE PROTEIN YAAA"/>
    <property type="match status" value="1"/>
</dbReference>
<keyword evidence="3" id="KW-1185">Reference proteome</keyword>
<organism evidence="2 3">
    <name type="scientific">Rheinheimera tangshanensis</name>
    <dbReference type="NCBI Taxonomy" id="400153"/>
    <lineage>
        <taxon>Bacteria</taxon>
        <taxon>Pseudomonadati</taxon>
        <taxon>Pseudomonadota</taxon>
        <taxon>Gammaproteobacteria</taxon>
        <taxon>Chromatiales</taxon>
        <taxon>Chromatiaceae</taxon>
        <taxon>Rheinheimera</taxon>
    </lineage>
</organism>
<proteinExistence type="inferred from homology"/>
<dbReference type="HAMAP" id="MF_00652">
    <property type="entry name" value="UPF0246"/>
    <property type="match status" value="1"/>
</dbReference>
<protein>
    <recommendedName>
        <fullName evidence="1">UPF0246 protein FU839_01360</fullName>
    </recommendedName>
</protein>
<dbReference type="Pfam" id="PF03883">
    <property type="entry name" value="H2O2_YaaD"/>
    <property type="match status" value="1"/>
</dbReference>
<dbReference type="GO" id="GO:0033194">
    <property type="term" value="P:response to hydroperoxide"/>
    <property type="evidence" value="ECO:0007669"/>
    <property type="project" value="TreeGrafter"/>
</dbReference>
<accession>A0A5C8M606</accession>
<dbReference type="InterPro" id="IPR005583">
    <property type="entry name" value="YaaA"/>
</dbReference>
<dbReference type="EMBL" id="VRLR01000001">
    <property type="protein sequence ID" value="TXK83379.1"/>
    <property type="molecule type" value="Genomic_DNA"/>
</dbReference>
<dbReference type="NCBIfam" id="NF002541">
    <property type="entry name" value="PRK02101.1-1"/>
    <property type="match status" value="1"/>
</dbReference>
<comment type="similarity">
    <text evidence="1">Belongs to the UPF0246 family.</text>
</comment>
<dbReference type="Proteomes" id="UP000321814">
    <property type="component" value="Unassembled WGS sequence"/>
</dbReference>
<evidence type="ECO:0000313" key="2">
    <source>
        <dbReference type="EMBL" id="TXK83379.1"/>
    </source>
</evidence>